<dbReference type="Pfam" id="PF10601">
    <property type="entry name" value="zf-LITAF-like"/>
    <property type="match status" value="1"/>
</dbReference>
<feature type="domain" description="LITAF" evidence="2">
    <location>
        <begin position="235"/>
        <end position="326"/>
    </location>
</feature>
<feature type="region of interest" description="Disordered" evidence="1">
    <location>
        <begin position="165"/>
        <end position="216"/>
    </location>
</feature>
<sequence length="332" mass="36270">MAVAVSGPIDKLRDAFRSSAFVPANWDVPGNAAGAVGMICEVVLALDRQRAGRDAQNTDLRQHLYHHGAQSTRSQHGSSQHSKHHGGKHHSSQHGSQHHSSKHHRKRPDRHHHTRSRSLESGPSLGHPRRPPPAQGYGEPYSHQYENGGYTYQYNQGGYAQEYDQSFEPNYGVPPARHAAGDRPRSMARSQAPSHAEPPQRSSSRSSTTSSFMDPEGRVSVIDDRHSIFSRDTLARPLPAGTRVATGDSPVATKCPQCRQNIMTVIKRHTGGKNIAATVAVAAAGVAINAPATLLPLALTVLDLGSLKRRVHHCPYCDYKMGKHVTITIPRR</sequence>
<dbReference type="InterPro" id="IPR006629">
    <property type="entry name" value="LITAF"/>
</dbReference>
<comment type="caution">
    <text evidence="3">The sequence shown here is derived from an EMBL/GenBank/DDBJ whole genome shotgun (WGS) entry which is preliminary data.</text>
</comment>
<feature type="compositionally biased region" description="Low complexity" evidence="1">
    <location>
        <begin position="144"/>
        <end position="153"/>
    </location>
</feature>
<dbReference type="AlphaFoldDB" id="A0A9W7YIU4"/>
<dbReference type="EMBL" id="JANBOI010000017">
    <property type="protein sequence ID" value="KAJ1735640.1"/>
    <property type="molecule type" value="Genomic_DNA"/>
</dbReference>
<accession>A0A9W7YIU4</accession>
<evidence type="ECO:0000259" key="2">
    <source>
        <dbReference type="PROSITE" id="PS51837"/>
    </source>
</evidence>
<dbReference type="PROSITE" id="PS51837">
    <property type="entry name" value="LITAF"/>
    <property type="match status" value="1"/>
</dbReference>
<feature type="compositionally biased region" description="Low complexity" evidence="1">
    <location>
        <begin position="201"/>
        <end position="211"/>
    </location>
</feature>
<dbReference type="SMART" id="SM00714">
    <property type="entry name" value="LITAF"/>
    <property type="match status" value="1"/>
</dbReference>
<gene>
    <name evidence="3" type="ORF">LPJ61_000435</name>
</gene>
<reference evidence="3" key="1">
    <citation type="submission" date="2022-07" db="EMBL/GenBank/DDBJ databases">
        <title>Phylogenomic reconstructions and comparative analyses of Kickxellomycotina fungi.</title>
        <authorList>
            <person name="Reynolds N.K."/>
            <person name="Stajich J.E."/>
            <person name="Barry K."/>
            <person name="Grigoriev I.V."/>
            <person name="Crous P."/>
            <person name="Smith M.E."/>
        </authorList>
    </citation>
    <scope>NUCLEOTIDE SEQUENCE</scope>
    <source>
        <strain evidence="3">BCRC 34381</strain>
    </source>
</reference>
<evidence type="ECO:0000256" key="1">
    <source>
        <dbReference type="SAM" id="MobiDB-lite"/>
    </source>
</evidence>
<dbReference type="OrthoDB" id="5554442at2759"/>
<keyword evidence="4" id="KW-1185">Reference proteome</keyword>
<proteinExistence type="predicted"/>
<feature type="region of interest" description="Disordered" evidence="1">
    <location>
        <begin position="67"/>
        <end position="153"/>
    </location>
</feature>
<feature type="compositionally biased region" description="Basic residues" evidence="1">
    <location>
        <begin position="81"/>
        <end position="116"/>
    </location>
</feature>
<evidence type="ECO:0000313" key="3">
    <source>
        <dbReference type="EMBL" id="KAJ1735640.1"/>
    </source>
</evidence>
<organism evidence="3 4">
    <name type="scientific">Coemansia biformis</name>
    <dbReference type="NCBI Taxonomy" id="1286918"/>
    <lineage>
        <taxon>Eukaryota</taxon>
        <taxon>Fungi</taxon>
        <taxon>Fungi incertae sedis</taxon>
        <taxon>Zoopagomycota</taxon>
        <taxon>Kickxellomycotina</taxon>
        <taxon>Kickxellomycetes</taxon>
        <taxon>Kickxellales</taxon>
        <taxon>Kickxellaceae</taxon>
        <taxon>Coemansia</taxon>
    </lineage>
</organism>
<dbReference type="Proteomes" id="UP001143981">
    <property type="component" value="Unassembled WGS sequence"/>
</dbReference>
<evidence type="ECO:0000313" key="4">
    <source>
        <dbReference type="Proteomes" id="UP001143981"/>
    </source>
</evidence>
<name>A0A9W7YIU4_9FUNG</name>
<protein>
    <recommendedName>
        <fullName evidence="2">LITAF domain-containing protein</fullName>
    </recommendedName>
</protein>